<evidence type="ECO:0000256" key="6">
    <source>
        <dbReference type="SAM" id="Phobius"/>
    </source>
</evidence>
<reference evidence="7" key="2">
    <citation type="submission" date="2025-08" db="UniProtKB">
        <authorList>
            <consortium name="Ensembl"/>
        </authorList>
    </citation>
    <scope>IDENTIFICATION</scope>
    <source>
        <strain evidence="7">Hd-rR</strain>
    </source>
</reference>
<evidence type="ECO:0000256" key="3">
    <source>
        <dbReference type="ARBA" id="ARBA00022989"/>
    </source>
</evidence>
<keyword evidence="3 6" id="KW-1133">Transmembrane helix</keyword>
<proteinExistence type="predicted"/>
<evidence type="ECO:0000256" key="2">
    <source>
        <dbReference type="ARBA" id="ARBA00022692"/>
    </source>
</evidence>
<accession>A0A3B3H5U6</accession>
<keyword evidence="8" id="KW-1185">Reference proteome</keyword>
<dbReference type="InterPro" id="IPR007237">
    <property type="entry name" value="CD20-like"/>
</dbReference>
<reference evidence="7 8" key="1">
    <citation type="journal article" date="2007" name="Nature">
        <title>The medaka draft genome and insights into vertebrate genome evolution.</title>
        <authorList>
            <person name="Kasahara M."/>
            <person name="Naruse K."/>
            <person name="Sasaki S."/>
            <person name="Nakatani Y."/>
            <person name="Qu W."/>
            <person name="Ahsan B."/>
            <person name="Yamada T."/>
            <person name="Nagayasu Y."/>
            <person name="Doi K."/>
            <person name="Kasai Y."/>
            <person name="Jindo T."/>
            <person name="Kobayashi D."/>
            <person name="Shimada A."/>
            <person name="Toyoda A."/>
            <person name="Kuroki Y."/>
            <person name="Fujiyama A."/>
            <person name="Sasaki T."/>
            <person name="Shimizu A."/>
            <person name="Asakawa S."/>
            <person name="Shimizu N."/>
            <person name="Hashimoto S."/>
            <person name="Yang J."/>
            <person name="Lee Y."/>
            <person name="Matsushima K."/>
            <person name="Sugano S."/>
            <person name="Sakaizumi M."/>
            <person name="Narita T."/>
            <person name="Ohishi K."/>
            <person name="Haga S."/>
            <person name="Ohta F."/>
            <person name="Nomoto H."/>
            <person name="Nogata K."/>
            <person name="Morishita T."/>
            <person name="Endo T."/>
            <person name="Shin-I T."/>
            <person name="Takeda H."/>
            <person name="Morishita S."/>
            <person name="Kohara Y."/>
        </authorList>
    </citation>
    <scope>NUCLEOTIDE SEQUENCE [LARGE SCALE GENOMIC DNA]</scope>
    <source>
        <strain evidence="7 8">Hd-rR</strain>
    </source>
</reference>
<evidence type="ECO:0000313" key="7">
    <source>
        <dbReference type="Ensembl" id="ENSORLP00000026870.1"/>
    </source>
</evidence>
<feature type="transmembrane region" description="Helical" evidence="6">
    <location>
        <begin position="169"/>
        <end position="188"/>
    </location>
</feature>
<dbReference type="InParanoid" id="A0A3B3H5U6"/>
<feature type="region of interest" description="Disordered" evidence="5">
    <location>
        <begin position="216"/>
        <end position="255"/>
    </location>
</feature>
<dbReference type="Bgee" id="ENSORLG00000010650">
    <property type="expression patterns" value="Expressed in intestine and 10 other cell types or tissues"/>
</dbReference>
<sequence>MDRYRYFIFNQKGVLILGILQIACAGLCVVCGCMDAAFRKSTPLSRSRTPLWGGLIMASPGVLALFASQRKNSVLVSAMLVAAGLSCVASVVISGYCGLTLTYGEEDEDVFHHLNTAEAVNQPVCIVAALSEAKLHNLTYKTAARCGKNALISPQTVVLHRMVKGANSTIILTCVISLLLSSLIAFVGCRSLPFCGCYDNRTGLEATTGSSILQLSQFTETHRRRRRTPPPERRPTAGWPDASGLDALLPEAAKT</sequence>
<dbReference type="PROSITE" id="PS51257">
    <property type="entry name" value="PROKAR_LIPOPROTEIN"/>
    <property type="match status" value="1"/>
</dbReference>
<gene>
    <name evidence="7" type="primary">zgc:113425</name>
</gene>
<evidence type="ECO:0000256" key="5">
    <source>
        <dbReference type="SAM" id="MobiDB-lite"/>
    </source>
</evidence>
<keyword evidence="2 6" id="KW-0812">Transmembrane</keyword>
<dbReference type="GO" id="GO:0016020">
    <property type="term" value="C:membrane"/>
    <property type="evidence" value="ECO:0007669"/>
    <property type="project" value="UniProtKB-SubCell"/>
</dbReference>
<reference evidence="7" key="3">
    <citation type="submission" date="2025-09" db="UniProtKB">
        <authorList>
            <consortium name="Ensembl"/>
        </authorList>
    </citation>
    <scope>IDENTIFICATION</scope>
    <source>
        <strain evidence="7">Hd-rR</strain>
    </source>
</reference>
<evidence type="ECO:0000256" key="1">
    <source>
        <dbReference type="ARBA" id="ARBA00004141"/>
    </source>
</evidence>
<protein>
    <submittedName>
        <fullName evidence="7">Zgc:113425</fullName>
    </submittedName>
</protein>
<dbReference type="Ensembl" id="ENSORLT00000028167.1">
    <property type="protein sequence ID" value="ENSORLP00000026870.1"/>
    <property type="gene ID" value="ENSORLG00000010650.2"/>
</dbReference>
<comment type="subcellular location">
    <subcellularLocation>
        <location evidence="1">Membrane</location>
        <topology evidence="1">Multi-pass membrane protein</topology>
    </subcellularLocation>
</comment>
<dbReference type="GeneTree" id="ENSGT00390000008183"/>
<evidence type="ECO:0000256" key="4">
    <source>
        <dbReference type="ARBA" id="ARBA00023136"/>
    </source>
</evidence>
<feature type="transmembrane region" description="Helical" evidence="6">
    <location>
        <begin position="14"/>
        <end position="38"/>
    </location>
</feature>
<feature type="transmembrane region" description="Helical" evidence="6">
    <location>
        <begin position="74"/>
        <end position="99"/>
    </location>
</feature>
<keyword evidence="4 6" id="KW-0472">Membrane</keyword>
<feature type="transmembrane region" description="Helical" evidence="6">
    <location>
        <begin position="50"/>
        <end position="68"/>
    </location>
</feature>
<dbReference type="AlphaFoldDB" id="A0A3B3H5U6"/>
<evidence type="ECO:0000313" key="8">
    <source>
        <dbReference type="Proteomes" id="UP000001038"/>
    </source>
</evidence>
<name>A0A3B3H5U6_ORYLA</name>
<dbReference type="Proteomes" id="UP000001038">
    <property type="component" value="Chromosome 10"/>
</dbReference>
<organism evidence="7 8">
    <name type="scientific">Oryzias latipes</name>
    <name type="common">Japanese rice fish</name>
    <name type="synonym">Japanese killifish</name>
    <dbReference type="NCBI Taxonomy" id="8090"/>
    <lineage>
        <taxon>Eukaryota</taxon>
        <taxon>Metazoa</taxon>
        <taxon>Chordata</taxon>
        <taxon>Craniata</taxon>
        <taxon>Vertebrata</taxon>
        <taxon>Euteleostomi</taxon>
        <taxon>Actinopterygii</taxon>
        <taxon>Neopterygii</taxon>
        <taxon>Teleostei</taxon>
        <taxon>Neoteleostei</taxon>
        <taxon>Acanthomorphata</taxon>
        <taxon>Ovalentaria</taxon>
        <taxon>Atherinomorphae</taxon>
        <taxon>Beloniformes</taxon>
        <taxon>Adrianichthyidae</taxon>
        <taxon>Oryziinae</taxon>
        <taxon>Oryzias</taxon>
    </lineage>
</organism>
<dbReference type="FunCoup" id="A0A3B3H5U6">
    <property type="interactions" value="19"/>
</dbReference>
<dbReference type="Pfam" id="PF04103">
    <property type="entry name" value="CD20"/>
    <property type="match status" value="1"/>
</dbReference>